<feature type="compositionally biased region" description="Basic and acidic residues" evidence="1">
    <location>
        <begin position="130"/>
        <end position="142"/>
    </location>
</feature>
<dbReference type="OrthoDB" id="308383at2759"/>
<feature type="compositionally biased region" description="Low complexity" evidence="1">
    <location>
        <begin position="192"/>
        <end position="204"/>
    </location>
</feature>
<organism evidence="2 3">
    <name type="scientific">Liparis tanakae</name>
    <name type="common">Tanaka's snailfish</name>
    <dbReference type="NCBI Taxonomy" id="230148"/>
    <lineage>
        <taxon>Eukaryota</taxon>
        <taxon>Metazoa</taxon>
        <taxon>Chordata</taxon>
        <taxon>Craniata</taxon>
        <taxon>Vertebrata</taxon>
        <taxon>Euteleostomi</taxon>
        <taxon>Actinopterygii</taxon>
        <taxon>Neopterygii</taxon>
        <taxon>Teleostei</taxon>
        <taxon>Neoteleostei</taxon>
        <taxon>Acanthomorphata</taxon>
        <taxon>Eupercaria</taxon>
        <taxon>Perciformes</taxon>
        <taxon>Cottioidei</taxon>
        <taxon>Cottales</taxon>
        <taxon>Liparidae</taxon>
        <taxon>Liparis</taxon>
    </lineage>
</organism>
<sequence>MPSEDQQLRDRGPVPPVTRAGRSAQLAKAAAASPASERRTRGRPRKDGAGDRSVPPSPPPPPSALTTPASKSRMKVRSRGRAPVGDEELMDTTEKTPPKKTEVKEKTTGCRRSTSRRKSNANPEPDTDPSQDHLSQDPDPPHPDPTISEFSPDPASIVEEEDRTSPAPASPLPTSGPGPASGPGEGPPVSSPSPDLDLSLFDSPRSAPDPVNEDCHNHSPIETVTVEAEEPPLGQGRLVVFGPTPGYIPLHILNRRASSDRDNDCHAHCYRGDLAPPT</sequence>
<feature type="compositionally biased region" description="Basic and acidic residues" evidence="1">
    <location>
        <begin position="1"/>
        <end position="12"/>
    </location>
</feature>
<evidence type="ECO:0000313" key="3">
    <source>
        <dbReference type="Proteomes" id="UP000314294"/>
    </source>
</evidence>
<gene>
    <name evidence="2" type="ORF">EYF80_057079</name>
</gene>
<keyword evidence="3" id="KW-1185">Reference proteome</keyword>
<comment type="caution">
    <text evidence="2">The sequence shown here is derived from an EMBL/GenBank/DDBJ whole genome shotgun (WGS) entry which is preliminary data.</text>
</comment>
<feature type="region of interest" description="Disordered" evidence="1">
    <location>
        <begin position="1"/>
        <end position="217"/>
    </location>
</feature>
<reference evidence="2 3" key="1">
    <citation type="submission" date="2019-03" db="EMBL/GenBank/DDBJ databases">
        <title>First draft genome of Liparis tanakae, snailfish: a comprehensive survey of snailfish specific genes.</title>
        <authorList>
            <person name="Kim W."/>
            <person name="Song I."/>
            <person name="Jeong J.-H."/>
            <person name="Kim D."/>
            <person name="Kim S."/>
            <person name="Ryu S."/>
            <person name="Song J.Y."/>
            <person name="Lee S.K."/>
        </authorList>
    </citation>
    <scope>NUCLEOTIDE SEQUENCE [LARGE SCALE GENOMIC DNA]</scope>
    <source>
        <tissue evidence="2">Muscle</tissue>
    </source>
</reference>
<dbReference type="Proteomes" id="UP000314294">
    <property type="component" value="Unassembled WGS sequence"/>
</dbReference>
<protein>
    <submittedName>
        <fullName evidence="2">Uncharacterized protein</fullName>
    </submittedName>
</protein>
<dbReference type="AlphaFoldDB" id="A0A4Z2EV98"/>
<evidence type="ECO:0000256" key="1">
    <source>
        <dbReference type="SAM" id="MobiDB-lite"/>
    </source>
</evidence>
<accession>A0A4Z2EV98</accession>
<dbReference type="EMBL" id="SRLO01002512">
    <property type="protein sequence ID" value="TNN32758.1"/>
    <property type="molecule type" value="Genomic_DNA"/>
</dbReference>
<feature type="compositionally biased region" description="Low complexity" evidence="1">
    <location>
        <begin position="19"/>
        <end position="35"/>
    </location>
</feature>
<feature type="compositionally biased region" description="Basic and acidic residues" evidence="1">
    <location>
        <begin position="92"/>
        <end position="108"/>
    </location>
</feature>
<evidence type="ECO:0000313" key="2">
    <source>
        <dbReference type="EMBL" id="TNN32758.1"/>
    </source>
</evidence>
<name>A0A4Z2EV98_9TELE</name>
<proteinExistence type="predicted"/>